<dbReference type="SUPFAM" id="SSF143120">
    <property type="entry name" value="YefM-like"/>
    <property type="match status" value="1"/>
</dbReference>
<evidence type="ECO:0000313" key="2">
    <source>
        <dbReference type="EMBL" id="MEE7490415.1"/>
    </source>
</evidence>
<name>A0ABU7TMB8_9HYPH</name>
<keyword evidence="3" id="KW-1185">Reference proteome</keyword>
<dbReference type="InterPro" id="IPR036165">
    <property type="entry name" value="YefM-like_sf"/>
</dbReference>
<evidence type="ECO:0000313" key="3">
    <source>
        <dbReference type="Proteomes" id="UP001355206"/>
    </source>
</evidence>
<comment type="caution">
    <text evidence="2">The sequence shown here is derived from an EMBL/GenBank/DDBJ whole genome shotgun (WGS) entry which is preliminary data.</text>
</comment>
<sequence length="68" mass="7803">MKADDDRMRRFTSRDLQRRLGEVQEAALREAVLITFHGRDRLVVMAADAYAELTARTARAPRDTTPKD</sequence>
<proteinExistence type="inferred from homology"/>
<gene>
    <name evidence="2" type="ORF">MOTC310_07950</name>
</gene>
<dbReference type="Gene3D" id="3.40.1620.10">
    <property type="entry name" value="YefM-like domain"/>
    <property type="match status" value="1"/>
</dbReference>
<dbReference type="EMBL" id="MLCA01000001">
    <property type="protein sequence ID" value="MEE7490415.1"/>
    <property type="molecule type" value="Genomic_DNA"/>
</dbReference>
<organism evidence="2 3">
    <name type="scientific">Methylobacterium oryzae</name>
    <dbReference type="NCBI Taxonomy" id="334852"/>
    <lineage>
        <taxon>Bacteria</taxon>
        <taxon>Pseudomonadati</taxon>
        <taxon>Pseudomonadota</taxon>
        <taxon>Alphaproteobacteria</taxon>
        <taxon>Hyphomicrobiales</taxon>
        <taxon>Methylobacteriaceae</taxon>
        <taxon>Methylobacterium</taxon>
    </lineage>
</organism>
<evidence type="ECO:0000256" key="1">
    <source>
        <dbReference type="ARBA" id="ARBA00009981"/>
    </source>
</evidence>
<evidence type="ECO:0008006" key="4">
    <source>
        <dbReference type="Google" id="ProtNLM"/>
    </source>
</evidence>
<reference evidence="2 3" key="1">
    <citation type="journal article" date="2012" name="Genet. Mol. Biol.">
        <title>Analysis of 16S rRNA and mxaF genes revealing insights into Methylobacterium niche-specific plant association.</title>
        <authorList>
            <person name="Dourado M.N."/>
            <person name="Andreote F.D."/>
            <person name="Dini-Andreote F."/>
            <person name="Conti R."/>
            <person name="Araujo J.M."/>
            <person name="Araujo W.L."/>
        </authorList>
    </citation>
    <scope>NUCLEOTIDE SEQUENCE [LARGE SCALE GENOMIC DNA]</scope>
    <source>
        <strain evidence="2 3">TC3-10</strain>
    </source>
</reference>
<dbReference type="Proteomes" id="UP001355206">
    <property type="component" value="Unassembled WGS sequence"/>
</dbReference>
<accession>A0ABU7TMB8</accession>
<protein>
    <recommendedName>
        <fullName evidence="4">Antitoxin</fullName>
    </recommendedName>
</protein>
<comment type="similarity">
    <text evidence="1">Belongs to the phD/YefM antitoxin family.</text>
</comment>